<feature type="compositionally biased region" description="Low complexity" evidence="1">
    <location>
        <begin position="1"/>
        <end position="24"/>
    </location>
</feature>
<dbReference type="AlphaFoldDB" id="A0A9N8D8M8"/>
<feature type="region of interest" description="Disordered" evidence="1">
    <location>
        <begin position="1"/>
        <end position="27"/>
    </location>
</feature>
<accession>A0A9N8D8M8</accession>
<reference evidence="2" key="1">
    <citation type="submission" date="2020-06" db="EMBL/GenBank/DDBJ databases">
        <authorList>
            <consortium name="Plant Systems Biology data submission"/>
        </authorList>
    </citation>
    <scope>NUCLEOTIDE SEQUENCE</scope>
    <source>
        <strain evidence="2">D6</strain>
    </source>
</reference>
<evidence type="ECO:0000256" key="1">
    <source>
        <dbReference type="SAM" id="MobiDB-lite"/>
    </source>
</evidence>
<organism evidence="2 3">
    <name type="scientific">Seminavis robusta</name>
    <dbReference type="NCBI Taxonomy" id="568900"/>
    <lineage>
        <taxon>Eukaryota</taxon>
        <taxon>Sar</taxon>
        <taxon>Stramenopiles</taxon>
        <taxon>Ochrophyta</taxon>
        <taxon>Bacillariophyta</taxon>
        <taxon>Bacillariophyceae</taxon>
        <taxon>Bacillariophycidae</taxon>
        <taxon>Naviculales</taxon>
        <taxon>Naviculaceae</taxon>
        <taxon>Seminavis</taxon>
    </lineage>
</organism>
<keyword evidence="3" id="KW-1185">Reference proteome</keyword>
<name>A0A9N8D8M8_9STRA</name>
<sequence length="295" mass="32472">MTASAVTTSTSPSTSTSTSTSTCTDTEERRIVGLNNLGIRQLQSGNSNGSRQALQSLLQSLHHLKQAKNMNTPACQPDQPDQVDQEGLERPSLFALQPIHPTNDSASFSSSSTDNLPFQMFDHVFAFSHSTSTSSVTSMENRDGTMAALTYNLAATHHSRGVYLLAHNKSAKVSLSKAIQLYTFALSAMQHWAKNFQVHQGCHILRLAILNNMAHANALLQHKQDAIHCLKCLRDVLPYAKLPLVSKEHYAFFSANVVVLCLKQVVQHQHKHKRHSQEESQPSRDTLLDIPAPAA</sequence>
<dbReference type="EMBL" id="CAICTM010000003">
    <property type="protein sequence ID" value="CAB9496244.1"/>
    <property type="molecule type" value="Genomic_DNA"/>
</dbReference>
<evidence type="ECO:0000313" key="2">
    <source>
        <dbReference type="EMBL" id="CAB9496244.1"/>
    </source>
</evidence>
<feature type="region of interest" description="Disordered" evidence="1">
    <location>
        <begin position="271"/>
        <end position="295"/>
    </location>
</feature>
<proteinExistence type="predicted"/>
<protein>
    <submittedName>
        <fullName evidence="2">Uncharacterized protein</fullName>
    </submittedName>
</protein>
<dbReference type="Proteomes" id="UP001153069">
    <property type="component" value="Unassembled WGS sequence"/>
</dbReference>
<evidence type="ECO:0000313" key="3">
    <source>
        <dbReference type="Proteomes" id="UP001153069"/>
    </source>
</evidence>
<comment type="caution">
    <text evidence="2">The sequence shown here is derived from an EMBL/GenBank/DDBJ whole genome shotgun (WGS) entry which is preliminary data.</text>
</comment>
<gene>
    <name evidence="2" type="ORF">SEMRO_3_G002190.1</name>
</gene>